<sequence>MKKEEYREARREFGETAAGLGKEVRKEAREAYRNVRESADTRMKEIKEELRETERMEKTLGDGCSSHNIREARETARRAKDMVNMEVITARADFDDDKADFREEVAEARRRIRDDAKAGTVAAKTYDISDQALRAKDDIDADMADSLDRMSRIGRNIGK</sequence>
<reference evidence="3 4" key="1">
    <citation type="submission" date="2014-09" db="EMBL/GenBank/DDBJ databases">
        <title>Alistipes sp. 627, sp. nov., a novel member of the family Rikenellaceae isolated from human faeces.</title>
        <authorList>
            <person name="Shkoporov A.N."/>
            <person name="Chaplin A.V."/>
            <person name="Motuzova O.V."/>
            <person name="Kafarskaia L.I."/>
            <person name="Khokhlova E.V."/>
            <person name="Efimov B.A."/>
        </authorList>
    </citation>
    <scope>NUCLEOTIDE SEQUENCE [LARGE SCALE GENOMIC DNA]</scope>
    <source>
        <strain evidence="3 4">627</strain>
    </source>
</reference>
<accession>A0ABR4YL77</accession>
<organism evidence="3 4">
    <name type="scientific">Alistipes inops</name>
    <dbReference type="NCBI Taxonomy" id="1501391"/>
    <lineage>
        <taxon>Bacteria</taxon>
        <taxon>Pseudomonadati</taxon>
        <taxon>Bacteroidota</taxon>
        <taxon>Bacteroidia</taxon>
        <taxon>Bacteroidales</taxon>
        <taxon>Rikenellaceae</taxon>
        <taxon>Alistipes</taxon>
    </lineage>
</organism>
<name>A0ABR4YL77_9BACT</name>
<feature type="coiled-coil region" evidence="1">
    <location>
        <begin position="29"/>
        <end position="56"/>
    </location>
</feature>
<feature type="compositionally biased region" description="Basic and acidic residues" evidence="2">
    <location>
        <begin position="1"/>
        <end position="14"/>
    </location>
</feature>
<evidence type="ECO:0000313" key="4">
    <source>
        <dbReference type="Proteomes" id="UP000030889"/>
    </source>
</evidence>
<evidence type="ECO:0000256" key="2">
    <source>
        <dbReference type="SAM" id="MobiDB-lite"/>
    </source>
</evidence>
<evidence type="ECO:0000256" key="1">
    <source>
        <dbReference type="SAM" id="Coils"/>
    </source>
</evidence>
<proteinExistence type="predicted"/>
<keyword evidence="1" id="KW-0175">Coiled coil</keyword>
<dbReference type="EMBL" id="JRGF01000001">
    <property type="protein sequence ID" value="KHE43010.1"/>
    <property type="molecule type" value="Genomic_DNA"/>
</dbReference>
<feature type="region of interest" description="Disordered" evidence="2">
    <location>
        <begin position="1"/>
        <end position="26"/>
    </location>
</feature>
<evidence type="ECO:0000313" key="3">
    <source>
        <dbReference type="EMBL" id="KHE43010.1"/>
    </source>
</evidence>
<comment type="caution">
    <text evidence="3">The sequence shown here is derived from an EMBL/GenBank/DDBJ whole genome shotgun (WGS) entry which is preliminary data.</text>
</comment>
<keyword evidence="4" id="KW-1185">Reference proteome</keyword>
<protein>
    <submittedName>
        <fullName evidence="3">Uncharacterized protein</fullName>
    </submittedName>
</protein>
<dbReference type="Proteomes" id="UP000030889">
    <property type="component" value="Unassembled WGS sequence"/>
</dbReference>
<gene>
    <name evidence="3" type="ORF">LG35_00685</name>
</gene>
<dbReference type="RefSeq" id="WP_035471246.1">
    <property type="nucleotide sequence ID" value="NZ_JRGF01000001.1"/>
</dbReference>